<proteinExistence type="predicted"/>
<gene>
    <name evidence="1" type="ORF">TCNE_LOCUS705</name>
</gene>
<dbReference type="Proteomes" id="UP000050794">
    <property type="component" value="Unassembled WGS sequence"/>
</dbReference>
<dbReference type="AlphaFoldDB" id="A0A183TWT5"/>
<reference evidence="3" key="1">
    <citation type="submission" date="2016-06" db="UniProtKB">
        <authorList>
            <consortium name="WormBaseParasite"/>
        </authorList>
    </citation>
    <scope>IDENTIFICATION</scope>
</reference>
<sequence>MNTCRLAGESLTPAAFRSLACAQCLFYIYFVSPPYSNSYVFSLCPSGLLICDRHQPQQYCNCSQYSKVFNIGEFSINSDDVDAGHTLKGLNPIASKNELTNEP</sequence>
<name>A0A183TWT5_TOXCA</name>
<keyword evidence="2" id="KW-1185">Reference proteome</keyword>
<organism evidence="2 3">
    <name type="scientific">Toxocara canis</name>
    <name type="common">Canine roundworm</name>
    <dbReference type="NCBI Taxonomy" id="6265"/>
    <lineage>
        <taxon>Eukaryota</taxon>
        <taxon>Metazoa</taxon>
        <taxon>Ecdysozoa</taxon>
        <taxon>Nematoda</taxon>
        <taxon>Chromadorea</taxon>
        <taxon>Rhabditida</taxon>
        <taxon>Spirurina</taxon>
        <taxon>Ascaridomorpha</taxon>
        <taxon>Ascaridoidea</taxon>
        <taxon>Toxocaridae</taxon>
        <taxon>Toxocara</taxon>
    </lineage>
</organism>
<evidence type="ECO:0000313" key="2">
    <source>
        <dbReference type="Proteomes" id="UP000050794"/>
    </source>
</evidence>
<reference evidence="1 2" key="2">
    <citation type="submission" date="2018-11" db="EMBL/GenBank/DDBJ databases">
        <authorList>
            <consortium name="Pathogen Informatics"/>
        </authorList>
    </citation>
    <scope>NUCLEOTIDE SEQUENCE [LARGE SCALE GENOMIC DNA]</scope>
</reference>
<evidence type="ECO:0000313" key="3">
    <source>
        <dbReference type="WBParaSite" id="TCNE_0000070401-mRNA-1"/>
    </source>
</evidence>
<evidence type="ECO:0000313" key="1">
    <source>
        <dbReference type="EMBL" id="VDM24727.1"/>
    </source>
</evidence>
<dbReference type="EMBL" id="UYWY01000388">
    <property type="protein sequence ID" value="VDM24727.1"/>
    <property type="molecule type" value="Genomic_DNA"/>
</dbReference>
<protein>
    <submittedName>
        <fullName evidence="3">Ovule protein</fullName>
    </submittedName>
</protein>
<accession>A0A183TWT5</accession>
<dbReference type="WBParaSite" id="TCNE_0000070401-mRNA-1">
    <property type="protein sequence ID" value="TCNE_0000070401-mRNA-1"/>
    <property type="gene ID" value="TCNE_0000070401"/>
</dbReference>